<dbReference type="Proteomes" id="UP000619260">
    <property type="component" value="Unassembled WGS sequence"/>
</dbReference>
<evidence type="ECO:0000313" key="4">
    <source>
        <dbReference type="Proteomes" id="UP000619260"/>
    </source>
</evidence>
<feature type="domain" description="MlaB-like STAS" evidence="2">
    <location>
        <begin position="4"/>
        <end position="86"/>
    </location>
</feature>
<gene>
    <name evidence="3" type="ORF">Val02_03900</name>
</gene>
<organism evidence="3 4">
    <name type="scientific">Virgisporangium aliadipatigenens</name>
    <dbReference type="NCBI Taxonomy" id="741659"/>
    <lineage>
        <taxon>Bacteria</taxon>
        <taxon>Bacillati</taxon>
        <taxon>Actinomycetota</taxon>
        <taxon>Actinomycetes</taxon>
        <taxon>Micromonosporales</taxon>
        <taxon>Micromonosporaceae</taxon>
        <taxon>Virgisporangium</taxon>
    </lineage>
</organism>
<dbReference type="RefSeq" id="WP_203897073.1">
    <property type="nucleotide sequence ID" value="NZ_BOPF01000002.1"/>
</dbReference>
<dbReference type="EMBL" id="BOPF01000002">
    <property type="protein sequence ID" value="GIJ43504.1"/>
    <property type="molecule type" value="Genomic_DNA"/>
</dbReference>
<dbReference type="Gene3D" id="3.30.750.24">
    <property type="entry name" value="STAS domain"/>
    <property type="match status" value="1"/>
</dbReference>
<feature type="region of interest" description="Disordered" evidence="1">
    <location>
        <begin position="92"/>
        <end position="129"/>
    </location>
</feature>
<dbReference type="Pfam" id="PF13466">
    <property type="entry name" value="STAS_2"/>
    <property type="match status" value="1"/>
</dbReference>
<proteinExistence type="predicted"/>
<dbReference type="InterPro" id="IPR058548">
    <property type="entry name" value="MlaB-like_STAS"/>
</dbReference>
<name>A0A8J3YE93_9ACTN</name>
<protein>
    <recommendedName>
        <fullName evidence="2">MlaB-like STAS domain-containing protein</fullName>
    </recommendedName>
</protein>
<accession>A0A8J3YE93</accession>
<sequence>MRFRLGATVTRADVPVLCADLAAALHPCAGDPAGPVLCDVSAVVAPDLVTVEAIARLRLTARRHGRRLEITGAGHDLWRLIALVGLGRVLAEGDPRPRAGSDQQAIAQGGPQPTAEGDPQPVAEGGPQA</sequence>
<dbReference type="AlphaFoldDB" id="A0A8J3YE93"/>
<comment type="caution">
    <text evidence="3">The sequence shown here is derived from an EMBL/GenBank/DDBJ whole genome shotgun (WGS) entry which is preliminary data.</text>
</comment>
<evidence type="ECO:0000259" key="2">
    <source>
        <dbReference type="Pfam" id="PF13466"/>
    </source>
</evidence>
<dbReference type="SUPFAM" id="SSF52091">
    <property type="entry name" value="SpoIIaa-like"/>
    <property type="match status" value="1"/>
</dbReference>
<dbReference type="InterPro" id="IPR036513">
    <property type="entry name" value="STAS_dom_sf"/>
</dbReference>
<evidence type="ECO:0000256" key="1">
    <source>
        <dbReference type="SAM" id="MobiDB-lite"/>
    </source>
</evidence>
<reference evidence="3" key="1">
    <citation type="submission" date="2021-01" db="EMBL/GenBank/DDBJ databases">
        <title>Whole genome shotgun sequence of Virgisporangium aliadipatigenens NBRC 105644.</title>
        <authorList>
            <person name="Komaki H."/>
            <person name="Tamura T."/>
        </authorList>
    </citation>
    <scope>NUCLEOTIDE SEQUENCE</scope>
    <source>
        <strain evidence="3">NBRC 105644</strain>
    </source>
</reference>
<evidence type="ECO:0000313" key="3">
    <source>
        <dbReference type="EMBL" id="GIJ43504.1"/>
    </source>
</evidence>
<keyword evidence="4" id="KW-1185">Reference proteome</keyword>